<organism evidence="5 6">
    <name type="scientific">Trichogramma kaykai</name>
    <dbReference type="NCBI Taxonomy" id="54128"/>
    <lineage>
        <taxon>Eukaryota</taxon>
        <taxon>Metazoa</taxon>
        <taxon>Ecdysozoa</taxon>
        <taxon>Arthropoda</taxon>
        <taxon>Hexapoda</taxon>
        <taxon>Insecta</taxon>
        <taxon>Pterygota</taxon>
        <taxon>Neoptera</taxon>
        <taxon>Endopterygota</taxon>
        <taxon>Hymenoptera</taxon>
        <taxon>Apocrita</taxon>
        <taxon>Proctotrupomorpha</taxon>
        <taxon>Chalcidoidea</taxon>
        <taxon>Trichogrammatidae</taxon>
        <taxon>Trichogramma</taxon>
    </lineage>
</organism>
<dbReference type="AlphaFoldDB" id="A0ABD2XB58"/>
<evidence type="ECO:0000256" key="1">
    <source>
        <dbReference type="ARBA" id="ARBA00010838"/>
    </source>
</evidence>
<dbReference type="GO" id="GO:0016798">
    <property type="term" value="F:hydrolase activity, acting on glycosyl bonds"/>
    <property type="evidence" value="ECO:0007669"/>
    <property type="project" value="UniProtKB-KW"/>
</dbReference>
<reference evidence="5 6" key="1">
    <citation type="journal article" date="2024" name="bioRxiv">
        <title>A reference genome for Trichogramma kaykai: A tiny desert-dwelling parasitoid wasp with competing sex-ratio distorters.</title>
        <authorList>
            <person name="Culotta J."/>
            <person name="Lindsey A.R."/>
        </authorList>
    </citation>
    <scope>NUCLEOTIDE SEQUENCE [LARGE SCALE GENOMIC DNA]</scope>
    <source>
        <strain evidence="5 6">KSX58</strain>
    </source>
</reference>
<dbReference type="PANTHER" id="PTHR10353:SF36">
    <property type="entry name" value="LP05116P"/>
    <property type="match status" value="1"/>
</dbReference>
<accession>A0ABD2XB58</accession>
<keyword evidence="3" id="KW-0326">Glycosidase</keyword>
<dbReference type="PRINTS" id="PR00131">
    <property type="entry name" value="GLHYDRLASE1"/>
</dbReference>
<dbReference type="Gene3D" id="3.20.20.80">
    <property type="entry name" value="Glycosidases"/>
    <property type="match status" value="1"/>
</dbReference>
<evidence type="ECO:0000256" key="2">
    <source>
        <dbReference type="ARBA" id="ARBA00022801"/>
    </source>
</evidence>
<keyword evidence="6" id="KW-1185">Reference proteome</keyword>
<dbReference type="EMBL" id="JBJJXI010000034">
    <property type="protein sequence ID" value="KAL3402490.1"/>
    <property type="molecule type" value="Genomic_DNA"/>
</dbReference>
<dbReference type="SUPFAM" id="SSF51445">
    <property type="entry name" value="(Trans)glycosidases"/>
    <property type="match status" value="1"/>
</dbReference>
<dbReference type="Proteomes" id="UP001627154">
    <property type="component" value="Unassembled WGS sequence"/>
</dbReference>
<name>A0ABD2XB58_9HYME</name>
<evidence type="ECO:0000256" key="3">
    <source>
        <dbReference type="ARBA" id="ARBA00023295"/>
    </source>
</evidence>
<evidence type="ECO:0000313" key="5">
    <source>
        <dbReference type="EMBL" id="KAL3402490.1"/>
    </source>
</evidence>
<protein>
    <submittedName>
        <fullName evidence="5">Uncharacterized protein</fullName>
    </submittedName>
</protein>
<sequence length="519" mass="59543">MWTPSQLTTINVLINILGNFITSDYRSHIEIHENVRVVENRLANAKSYEFSTYAVEAVKALAHNRFPENFLFGAATGRIEGDYEFQGRGKSAWNHWTKDKRDEPACKSLEKHRDDARLVKNLGANSYRISLSWARIMPDALSRRVSVEGVAYYNRRFNDMLSNGIEPIATLHGLGDVPRELQPIGGWTNPKMIDHFVNFARVAFTAFGDRVKYWISINDPWAVCSSATTTTSNLEQQQQQLLRLGNYLCGHHVLLAHAKVYQIYRHEFQKKQNGKIGMSLKVRWFEPHDPASYKDIEAAEMSYIFANYWFVNPLLGERGNYHEVMQFKVGMRSATSGLKRSRLPEFTEEEVRMIRGSLDFLGIDYFQTREARYSSSKESDLGAAWLARRKEDIVADAKNFERSLERLNADYILPQLIVTATGYGDSGGINDLDRAVYYYEHLSKLLTCLKSGIDVRGYLAWSLTDSSSTRMNSYSKRNLHYGLYSVDYNNANCTKTEKSSAKLIRNIYKTKAMPRLARQ</sequence>
<dbReference type="InterPro" id="IPR017853">
    <property type="entry name" value="GH"/>
</dbReference>
<comment type="caution">
    <text evidence="5">The sequence shown here is derived from an EMBL/GenBank/DDBJ whole genome shotgun (WGS) entry which is preliminary data.</text>
</comment>
<dbReference type="Pfam" id="PF00232">
    <property type="entry name" value="Glyco_hydro_1"/>
    <property type="match status" value="1"/>
</dbReference>
<evidence type="ECO:0000256" key="4">
    <source>
        <dbReference type="RuleBase" id="RU003690"/>
    </source>
</evidence>
<comment type="similarity">
    <text evidence="1 4">Belongs to the glycosyl hydrolase 1 family.</text>
</comment>
<gene>
    <name evidence="5" type="ORF">TKK_004443</name>
</gene>
<dbReference type="PANTHER" id="PTHR10353">
    <property type="entry name" value="GLYCOSYL HYDROLASE"/>
    <property type="match status" value="1"/>
</dbReference>
<keyword evidence="2" id="KW-0378">Hydrolase</keyword>
<evidence type="ECO:0000313" key="6">
    <source>
        <dbReference type="Proteomes" id="UP001627154"/>
    </source>
</evidence>
<dbReference type="InterPro" id="IPR001360">
    <property type="entry name" value="Glyco_hydro_1"/>
</dbReference>
<proteinExistence type="inferred from homology"/>